<dbReference type="SUPFAM" id="SSF48592">
    <property type="entry name" value="GroEL equatorial domain-like"/>
    <property type="match status" value="1"/>
</dbReference>
<sequence>MSFSTQTPTIVVLKEGTDLSQGKGQIINNINACLAIQDTLKPTLGPFGSDILIVSSNGKTTISNDGATILKLLDIVHPAAKMLVDISRAQDAEVGDGTTSVTILAGELMKESKTFIEDGISSHLITKGLRKASELAVAKVKEVALEIKKERKSNSAIY</sequence>
<gene>
    <name evidence="7" type="ORF">EHI_005760</name>
</gene>
<reference evidence="7" key="2">
    <citation type="submission" date="2007-03" db="EMBL/GenBank/DDBJ databases">
        <authorList>
            <person name="Lorenzi H."/>
            <person name="Amedeo P."/>
            <person name="Inman J."/>
            <person name="Schobel S."/>
            <person name="Caler E."/>
        </authorList>
    </citation>
    <scope>GENOME REANNOTATION</scope>
    <source>
        <strain evidence="7">HM-1:IMSS</strain>
    </source>
</reference>
<keyword evidence="3 6" id="KW-0067">ATP-binding</keyword>
<dbReference type="EMBL" id="DS572176">
    <property type="protein sequence ID" value="EDS88665.1"/>
    <property type="molecule type" value="Genomic_DNA"/>
</dbReference>
<dbReference type="STRING" id="5759.B1N5U3"/>
<dbReference type="VEuPathDB" id="AmoebaDB:EHI5A_181700"/>
<accession>B1N5U3</accession>
<dbReference type="GO" id="GO:0051082">
    <property type="term" value="F:unfolded protein binding"/>
    <property type="evidence" value="ECO:0007669"/>
    <property type="project" value="InterPro"/>
</dbReference>
<reference evidence="7" key="1">
    <citation type="journal article" date="2005" name="Nature">
        <title>The genome of the protist parasite Entamoeba histolytica.</title>
        <authorList>
            <person name="Loftus B."/>
            <person name="Anderson I."/>
            <person name="Davies R."/>
            <person name="Alsmark U.C."/>
            <person name="Samuelson J."/>
            <person name="Amedeo P."/>
            <person name="Roncaglia P."/>
            <person name="Berriman M."/>
            <person name="Hirt R.P."/>
            <person name="Mann B.J."/>
            <person name="Nozaki T."/>
            <person name="Suh B."/>
            <person name="Pop M."/>
            <person name="Duchene M."/>
            <person name="Ackers J."/>
            <person name="Tannich E."/>
            <person name="Leippe M."/>
            <person name="Hofer M."/>
            <person name="Bruchhaus I."/>
            <person name="Willhoeft U."/>
            <person name="Bhattacharya A."/>
            <person name="Chillingworth T."/>
            <person name="Churcher C."/>
            <person name="Hance Z."/>
            <person name="Harris B."/>
            <person name="Harris D."/>
            <person name="Jagels K."/>
            <person name="Moule S."/>
            <person name="Mungall K."/>
            <person name="Ormond D."/>
            <person name="Squares R."/>
            <person name="Whitehead S."/>
            <person name="Quail M.A."/>
            <person name="Rabbinowitsch E."/>
            <person name="Norbertczak H."/>
            <person name="Price C."/>
            <person name="Wang Z."/>
            <person name="Guillen N."/>
            <person name="Gilchrist C."/>
            <person name="Stroup S.E."/>
            <person name="Bhattacharya S."/>
            <person name="Lohia A."/>
            <person name="Foster P.G."/>
            <person name="Sicheritz-Ponten T."/>
            <person name="Weber C."/>
            <person name="Singh U."/>
            <person name="Mukherjee C."/>
            <person name="El-Sayed N.M."/>
            <person name="Petri W.A.Jr."/>
            <person name="Clark C.G."/>
            <person name="Embley T.M."/>
            <person name="Barrell B."/>
            <person name="Fraser C.M."/>
            <person name="Hall N."/>
        </authorList>
    </citation>
    <scope>NUCLEOTIDE SEQUENCE [LARGE SCALE GENOMIC DNA]</scope>
    <source>
        <strain evidence="7">HM-1:IMSS</strain>
    </source>
</reference>
<evidence type="ECO:0000256" key="3">
    <source>
        <dbReference type="ARBA" id="ARBA00022840"/>
    </source>
</evidence>
<dbReference type="OrthoDB" id="1935484at2759"/>
<dbReference type="PROSITE" id="PS00751">
    <property type="entry name" value="TCP1_2"/>
    <property type="match status" value="1"/>
</dbReference>
<dbReference type="FunFam" id="1.10.560.10:FF:000074">
    <property type="entry name" value="T-complex protein 1 subunit delta, putative"/>
    <property type="match status" value="1"/>
</dbReference>
<protein>
    <submittedName>
        <fullName evidence="7">T-complex protein 1 subunit eta, putative</fullName>
    </submittedName>
</protein>
<organism evidence="7 8">
    <name type="scientific">Entamoeba histolytica (strain ATCC 30459 / HM-1:IMSS / ABRM)</name>
    <dbReference type="NCBI Taxonomy" id="294381"/>
    <lineage>
        <taxon>Eukaryota</taxon>
        <taxon>Amoebozoa</taxon>
        <taxon>Evosea</taxon>
        <taxon>Archamoebae</taxon>
        <taxon>Mastigamoebida</taxon>
        <taxon>Entamoebidae</taxon>
        <taxon>Entamoeba</taxon>
    </lineage>
</organism>
<evidence type="ECO:0000256" key="2">
    <source>
        <dbReference type="ARBA" id="ARBA00022741"/>
    </source>
</evidence>
<dbReference type="GO" id="GO:0140662">
    <property type="term" value="F:ATP-dependent protein folding chaperone"/>
    <property type="evidence" value="ECO:0007669"/>
    <property type="project" value="InterPro"/>
</dbReference>
<dbReference type="InterPro" id="IPR002423">
    <property type="entry name" value="Cpn60/GroEL/TCP-1"/>
</dbReference>
<dbReference type="PROSITE" id="PS00995">
    <property type="entry name" value="TCP1_3"/>
    <property type="match status" value="1"/>
</dbReference>
<dbReference type="Gene3D" id="1.10.560.10">
    <property type="entry name" value="GroEL-like equatorial domain"/>
    <property type="match status" value="1"/>
</dbReference>
<evidence type="ECO:0000313" key="7">
    <source>
        <dbReference type="EMBL" id="EDS88665.1"/>
    </source>
</evidence>
<comment type="similarity">
    <text evidence="1 6">Belongs to the TCP-1 chaperonin family.</text>
</comment>
<keyword evidence="4 6" id="KW-0143">Chaperone</keyword>
<dbReference type="VEuPathDB" id="AmoebaDB:EHI7A_082490"/>
<dbReference type="AlphaFoldDB" id="B1N5U3"/>
<dbReference type="InterPro" id="IPR027413">
    <property type="entry name" value="GROEL-like_equatorial_sf"/>
</dbReference>
<keyword evidence="8" id="KW-1185">Reference proteome</keyword>
<name>B1N5U3_ENTH1</name>
<dbReference type="GO" id="GO:0016887">
    <property type="term" value="F:ATP hydrolysis activity"/>
    <property type="evidence" value="ECO:0007669"/>
    <property type="project" value="InterPro"/>
</dbReference>
<dbReference type="VEuPathDB" id="AmoebaDB:KM1_274840"/>
<dbReference type="PANTHER" id="PTHR11353">
    <property type="entry name" value="CHAPERONIN"/>
    <property type="match status" value="1"/>
</dbReference>
<dbReference type="PRINTS" id="PR00304">
    <property type="entry name" value="TCOMPLEXTCP1"/>
</dbReference>
<dbReference type="VEuPathDB" id="AmoebaDB:EHI8A_084320"/>
<comment type="function">
    <text evidence="5">Molecular chaperone; assists the folding of proteins upon ATP hydrolysis. Known to play a role, in vitro, in the folding of actin and tubulin.</text>
</comment>
<evidence type="ECO:0000256" key="6">
    <source>
        <dbReference type="RuleBase" id="RU004187"/>
    </source>
</evidence>
<proteinExistence type="inferred from homology"/>
<dbReference type="KEGG" id="ehi:EHI_005760"/>
<dbReference type="Pfam" id="PF00118">
    <property type="entry name" value="Cpn60_TCP1"/>
    <property type="match status" value="1"/>
</dbReference>
<dbReference type="GO" id="GO:0005524">
    <property type="term" value="F:ATP binding"/>
    <property type="evidence" value="ECO:0007669"/>
    <property type="project" value="UniProtKB-KW"/>
</dbReference>
<evidence type="ECO:0000256" key="1">
    <source>
        <dbReference type="ARBA" id="ARBA00008020"/>
    </source>
</evidence>
<evidence type="ECO:0000256" key="5">
    <source>
        <dbReference type="ARBA" id="ARBA00024677"/>
    </source>
</evidence>
<dbReference type="InterPro" id="IPR017998">
    <property type="entry name" value="Chaperone_TCP-1"/>
</dbReference>
<dbReference type="InParanoid" id="B1N5U3"/>
<evidence type="ECO:0000313" key="8">
    <source>
        <dbReference type="Proteomes" id="UP000001926"/>
    </source>
</evidence>
<dbReference type="VEuPathDB" id="AmoebaDB:EHI_044940"/>
<dbReference type="InterPro" id="IPR002194">
    <property type="entry name" value="Chaperonin_TCP-1_CS"/>
</dbReference>
<evidence type="ECO:0000256" key="4">
    <source>
        <dbReference type="ARBA" id="ARBA00023186"/>
    </source>
</evidence>
<dbReference type="Proteomes" id="UP000001926">
    <property type="component" value="Partially assembled WGS sequence"/>
</dbReference>
<keyword evidence="2 6" id="KW-0547">Nucleotide-binding</keyword>